<dbReference type="EMBL" id="JAHWGI010000935">
    <property type="protein sequence ID" value="KAK3918343.1"/>
    <property type="molecule type" value="Genomic_DNA"/>
</dbReference>
<accession>A0AAE1HBP1</accession>
<sequence length="148" mass="16684">MVLQCCEPGVSLDALVIVIRLITQQLWDGVIRKTMGVYFWMKKFQQTCVIIESSAHLTSFTMYVVHQMLYLVIALGMAVPLHLTPWICAFAGIGILTLSTYNEQLAAKVIDCTYLLLPTIQVLTTATLLSVMVRNDQEKLFHSFSIQN</sequence>
<evidence type="ECO:0000313" key="2">
    <source>
        <dbReference type="EMBL" id="KAK3918343.1"/>
    </source>
</evidence>
<dbReference type="AlphaFoldDB" id="A0AAE1HBP1"/>
<protein>
    <submittedName>
        <fullName evidence="2">Potassium transporter 15</fullName>
    </submittedName>
</protein>
<organism evidence="2 3">
    <name type="scientific">Frankliniella fusca</name>
    <dbReference type="NCBI Taxonomy" id="407009"/>
    <lineage>
        <taxon>Eukaryota</taxon>
        <taxon>Metazoa</taxon>
        <taxon>Ecdysozoa</taxon>
        <taxon>Arthropoda</taxon>
        <taxon>Hexapoda</taxon>
        <taxon>Insecta</taxon>
        <taxon>Pterygota</taxon>
        <taxon>Neoptera</taxon>
        <taxon>Paraneoptera</taxon>
        <taxon>Thysanoptera</taxon>
        <taxon>Terebrantia</taxon>
        <taxon>Thripoidea</taxon>
        <taxon>Thripidae</taxon>
        <taxon>Frankliniella</taxon>
    </lineage>
</organism>
<keyword evidence="1" id="KW-0472">Membrane</keyword>
<name>A0AAE1HBP1_9NEOP</name>
<evidence type="ECO:0000313" key="3">
    <source>
        <dbReference type="Proteomes" id="UP001219518"/>
    </source>
</evidence>
<comment type="caution">
    <text evidence="2">The sequence shown here is derived from an EMBL/GenBank/DDBJ whole genome shotgun (WGS) entry which is preliminary data.</text>
</comment>
<keyword evidence="1" id="KW-1133">Transmembrane helix</keyword>
<reference evidence="2" key="1">
    <citation type="submission" date="2021-07" db="EMBL/GenBank/DDBJ databases">
        <authorList>
            <person name="Catto M.A."/>
            <person name="Jacobson A."/>
            <person name="Kennedy G."/>
            <person name="Labadie P."/>
            <person name="Hunt B.G."/>
            <person name="Srinivasan R."/>
        </authorList>
    </citation>
    <scope>NUCLEOTIDE SEQUENCE</scope>
    <source>
        <strain evidence="2">PL_HMW_Pooled</strain>
        <tissue evidence="2">Head</tissue>
    </source>
</reference>
<gene>
    <name evidence="2" type="ORF">KUF71_000915</name>
</gene>
<keyword evidence="3" id="KW-1185">Reference proteome</keyword>
<dbReference type="Proteomes" id="UP001219518">
    <property type="component" value="Unassembled WGS sequence"/>
</dbReference>
<evidence type="ECO:0000256" key="1">
    <source>
        <dbReference type="SAM" id="Phobius"/>
    </source>
</evidence>
<feature type="transmembrane region" description="Helical" evidence="1">
    <location>
        <begin position="115"/>
        <end position="133"/>
    </location>
</feature>
<feature type="transmembrane region" description="Helical" evidence="1">
    <location>
        <begin position="69"/>
        <end position="95"/>
    </location>
</feature>
<keyword evidence="1" id="KW-0812">Transmembrane</keyword>
<reference evidence="2" key="2">
    <citation type="journal article" date="2023" name="BMC Genomics">
        <title>Pest status, molecular evolution, and epigenetic factors derived from the genome assembly of Frankliniella fusca, a thysanopteran phytovirus vector.</title>
        <authorList>
            <person name="Catto M.A."/>
            <person name="Labadie P.E."/>
            <person name="Jacobson A.L."/>
            <person name="Kennedy G.G."/>
            <person name="Srinivasan R."/>
            <person name="Hunt B.G."/>
        </authorList>
    </citation>
    <scope>NUCLEOTIDE SEQUENCE</scope>
    <source>
        <strain evidence="2">PL_HMW_Pooled</strain>
    </source>
</reference>
<proteinExistence type="predicted"/>